<dbReference type="CDD" id="cd07043">
    <property type="entry name" value="STAS_anti-anti-sigma_factors"/>
    <property type="match status" value="1"/>
</dbReference>
<dbReference type="SUPFAM" id="SSF52091">
    <property type="entry name" value="SpoIIaa-like"/>
    <property type="match status" value="1"/>
</dbReference>
<comment type="caution">
    <text evidence="2">The sequence shown here is derived from an EMBL/GenBank/DDBJ whole genome shotgun (WGS) entry which is preliminary data.</text>
</comment>
<dbReference type="PROSITE" id="PS50801">
    <property type="entry name" value="STAS"/>
    <property type="match status" value="1"/>
</dbReference>
<dbReference type="Gene3D" id="3.30.750.24">
    <property type="entry name" value="STAS domain"/>
    <property type="match status" value="1"/>
</dbReference>
<feature type="domain" description="STAS" evidence="1">
    <location>
        <begin position="11"/>
        <end position="95"/>
    </location>
</feature>
<dbReference type="OrthoDB" id="6089296at2"/>
<dbReference type="InterPro" id="IPR036513">
    <property type="entry name" value="STAS_dom_sf"/>
</dbReference>
<evidence type="ECO:0000259" key="1">
    <source>
        <dbReference type="PROSITE" id="PS50801"/>
    </source>
</evidence>
<evidence type="ECO:0000313" key="2">
    <source>
        <dbReference type="EMBL" id="EAR61071.1"/>
    </source>
</evidence>
<name>A0A7U8C723_NEPCE</name>
<accession>A0A7U8C723</accession>
<reference evidence="2 3" key="1">
    <citation type="submission" date="2006-02" db="EMBL/GenBank/DDBJ databases">
        <authorList>
            <person name="Pinhassi J."/>
            <person name="Pedros-Alio C."/>
            <person name="Ferriera S."/>
            <person name="Johnson J."/>
            <person name="Kravitz S."/>
            <person name="Halpern A."/>
            <person name="Remington K."/>
            <person name="Beeson K."/>
            <person name="Tran B."/>
            <person name="Rogers Y.-H."/>
            <person name="Friedman R."/>
            <person name="Venter J.C."/>
        </authorList>
    </citation>
    <scope>NUCLEOTIDE SEQUENCE [LARGE SCALE GENOMIC DNA]</scope>
    <source>
        <strain evidence="2 3">MED92</strain>
    </source>
</reference>
<dbReference type="EMBL" id="AAOW01000011">
    <property type="protein sequence ID" value="EAR61071.1"/>
    <property type="molecule type" value="Genomic_DNA"/>
</dbReference>
<evidence type="ECO:0000313" key="3">
    <source>
        <dbReference type="Proteomes" id="UP000002171"/>
    </source>
</evidence>
<keyword evidence="3" id="KW-1185">Reference proteome</keyword>
<dbReference type="Pfam" id="PF13466">
    <property type="entry name" value="STAS_2"/>
    <property type="match status" value="1"/>
</dbReference>
<dbReference type="InterPro" id="IPR002645">
    <property type="entry name" value="STAS_dom"/>
</dbReference>
<protein>
    <recommendedName>
        <fullName evidence="1">STAS domain-containing protein</fullName>
    </recommendedName>
</protein>
<organism evidence="2 3">
    <name type="scientific">Neptuniibacter caesariensis</name>
    <dbReference type="NCBI Taxonomy" id="207954"/>
    <lineage>
        <taxon>Bacteria</taxon>
        <taxon>Pseudomonadati</taxon>
        <taxon>Pseudomonadota</taxon>
        <taxon>Gammaproteobacteria</taxon>
        <taxon>Oceanospirillales</taxon>
        <taxon>Oceanospirillaceae</taxon>
        <taxon>Neptuniibacter</taxon>
    </lineage>
</organism>
<sequence>MAMASLDGQSISLQGDLKFPNIVNLRKQVEGFLGSLSGEVVVDFSSVDAVDSSAVSFWLCCLRFSQRNGTQLKALNMPKDMQGIIRLVGLDDKIN</sequence>
<dbReference type="RefSeq" id="WP_007022347.1">
    <property type="nucleotide sequence ID" value="NZ_CH724127.1"/>
</dbReference>
<dbReference type="InterPro" id="IPR058548">
    <property type="entry name" value="MlaB-like_STAS"/>
</dbReference>
<dbReference type="Proteomes" id="UP000002171">
    <property type="component" value="Unassembled WGS sequence"/>
</dbReference>
<dbReference type="AlphaFoldDB" id="A0A7U8C723"/>
<proteinExistence type="predicted"/>
<gene>
    <name evidence="2" type="ORF">MED92_01639</name>
</gene>